<keyword evidence="3" id="KW-1185">Reference proteome</keyword>
<organism evidence="2 3">
    <name type="scientific">Elysia crispata</name>
    <name type="common">lettuce slug</name>
    <dbReference type="NCBI Taxonomy" id="231223"/>
    <lineage>
        <taxon>Eukaryota</taxon>
        <taxon>Metazoa</taxon>
        <taxon>Spiralia</taxon>
        <taxon>Lophotrochozoa</taxon>
        <taxon>Mollusca</taxon>
        <taxon>Gastropoda</taxon>
        <taxon>Heterobranchia</taxon>
        <taxon>Euthyneura</taxon>
        <taxon>Panpulmonata</taxon>
        <taxon>Sacoglossa</taxon>
        <taxon>Placobranchoidea</taxon>
        <taxon>Plakobranchidae</taxon>
        <taxon>Elysia</taxon>
    </lineage>
</organism>
<reference evidence="2" key="1">
    <citation type="journal article" date="2023" name="G3 (Bethesda)">
        <title>A reference genome for the long-term kleptoplast-retaining sea slug Elysia crispata morphotype clarki.</title>
        <authorList>
            <person name="Eastman K.E."/>
            <person name="Pendleton A.L."/>
            <person name="Shaikh M.A."/>
            <person name="Suttiyut T."/>
            <person name="Ogas R."/>
            <person name="Tomko P."/>
            <person name="Gavelis G."/>
            <person name="Widhalm J.R."/>
            <person name="Wisecaver J.H."/>
        </authorList>
    </citation>
    <scope>NUCLEOTIDE SEQUENCE</scope>
    <source>
        <strain evidence="2">ECLA1</strain>
    </source>
</reference>
<evidence type="ECO:0000313" key="2">
    <source>
        <dbReference type="EMBL" id="KAK3759879.1"/>
    </source>
</evidence>
<feature type="region of interest" description="Disordered" evidence="1">
    <location>
        <begin position="1"/>
        <end position="38"/>
    </location>
</feature>
<gene>
    <name evidence="2" type="ORF">RRG08_028881</name>
</gene>
<protein>
    <submittedName>
        <fullName evidence="2">Uncharacterized protein</fullName>
    </submittedName>
</protein>
<dbReference type="AlphaFoldDB" id="A0AAE0YZ58"/>
<evidence type="ECO:0000256" key="1">
    <source>
        <dbReference type="SAM" id="MobiDB-lite"/>
    </source>
</evidence>
<dbReference type="Proteomes" id="UP001283361">
    <property type="component" value="Unassembled WGS sequence"/>
</dbReference>
<evidence type="ECO:0000313" key="3">
    <source>
        <dbReference type="Proteomes" id="UP001283361"/>
    </source>
</evidence>
<proteinExistence type="predicted"/>
<accession>A0AAE0YZ58</accession>
<sequence length="85" mass="9351">MHGRRPRGHTKRVGRTQGEIDLARASRTGGVLGSVRDPWPKGGNLWPHVLSVWPGPRPLGAPPCPSYRHNLISFPVHSTPPDYSN</sequence>
<feature type="compositionally biased region" description="Basic residues" evidence="1">
    <location>
        <begin position="1"/>
        <end position="14"/>
    </location>
</feature>
<dbReference type="EMBL" id="JAWDGP010005065">
    <property type="protein sequence ID" value="KAK3759879.1"/>
    <property type="molecule type" value="Genomic_DNA"/>
</dbReference>
<name>A0AAE0YZ58_9GAST</name>
<comment type="caution">
    <text evidence="2">The sequence shown here is derived from an EMBL/GenBank/DDBJ whole genome shotgun (WGS) entry which is preliminary data.</text>
</comment>